<keyword evidence="8" id="KW-1185">Reference proteome</keyword>
<feature type="DNA-binding region" description="H-T-H motif" evidence="4">
    <location>
        <begin position="56"/>
        <end position="75"/>
    </location>
</feature>
<keyword evidence="3" id="KW-0804">Transcription</keyword>
<gene>
    <name evidence="7" type="ordered locus">Caci_5576</name>
</gene>
<dbReference type="Proteomes" id="UP000000851">
    <property type="component" value="Chromosome"/>
</dbReference>
<feature type="region of interest" description="Disordered" evidence="5">
    <location>
        <begin position="1"/>
        <end position="30"/>
    </location>
</feature>
<dbReference type="Gene3D" id="1.10.357.10">
    <property type="entry name" value="Tetracycline Repressor, domain 2"/>
    <property type="match status" value="1"/>
</dbReference>
<dbReference type="eggNOG" id="COG1309">
    <property type="taxonomic scope" value="Bacteria"/>
</dbReference>
<dbReference type="InterPro" id="IPR001647">
    <property type="entry name" value="HTH_TetR"/>
</dbReference>
<dbReference type="InterPro" id="IPR036271">
    <property type="entry name" value="Tet_transcr_reg_TetR-rel_C_sf"/>
</dbReference>
<evidence type="ECO:0000256" key="4">
    <source>
        <dbReference type="PROSITE-ProRule" id="PRU00335"/>
    </source>
</evidence>
<dbReference type="RefSeq" id="WP_015794164.1">
    <property type="nucleotide sequence ID" value="NC_013131.1"/>
</dbReference>
<evidence type="ECO:0000259" key="6">
    <source>
        <dbReference type="PROSITE" id="PS50977"/>
    </source>
</evidence>
<dbReference type="STRING" id="479433.Caci_5576"/>
<evidence type="ECO:0000256" key="1">
    <source>
        <dbReference type="ARBA" id="ARBA00023015"/>
    </source>
</evidence>
<proteinExistence type="predicted"/>
<dbReference type="InterPro" id="IPR009057">
    <property type="entry name" value="Homeodomain-like_sf"/>
</dbReference>
<dbReference type="OrthoDB" id="3869819at2"/>
<feature type="compositionally biased region" description="Low complexity" evidence="5">
    <location>
        <begin position="12"/>
        <end position="27"/>
    </location>
</feature>
<reference evidence="7 8" key="1">
    <citation type="journal article" date="2009" name="Stand. Genomic Sci.">
        <title>Complete genome sequence of Catenulispora acidiphila type strain (ID 139908).</title>
        <authorList>
            <person name="Copeland A."/>
            <person name="Lapidus A."/>
            <person name="Glavina Del Rio T."/>
            <person name="Nolan M."/>
            <person name="Lucas S."/>
            <person name="Chen F."/>
            <person name="Tice H."/>
            <person name="Cheng J.F."/>
            <person name="Bruce D."/>
            <person name="Goodwin L."/>
            <person name="Pitluck S."/>
            <person name="Mikhailova N."/>
            <person name="Pati A."/>
            <person name="Ivanova N."/>
            <person name="Mavromatis K."/>
            <person name="Chen A."/>
            <person name="Palaniappan K."/>
            <person name="Chain P."/>
            <person name="Land M."/>
            <person name="Hauser L."/>
            <person name="Chang Y.J."/>
            <person name="Jeffries C.D."/>
            <person name="Chertkov O."/>
            <person name="Brettin T."/>
            <person name="Detter J.C."/>
            <person name="Han C."/>
            <person name="Ali Z."/>
            <person name="Tindall B.J."/>
            <person name="Goker M."/>
            <person name="Bristow J."/>
            <person name="Eisen J.A."/>
            <person name="Markowitz V."/>
            <person name="Hugenholtz P."/>
            <person name="Kyrpides N.C."/>
            <person name="Klenk H.P."/>
        </authorList>
    </citation>
    <scope>NUCLEOTIDE SEQUENCE [LARGE SCALE GENOMIC DNA]</scope>
    <source>
        <strain evidence="8">DSM 44928 / JCM 14897 / NBRC 102108 / NRRL B-24433 / ID139908</strain>
    </source>
</reference>
<evidence type="ECO:0000256" key="2">
    <source>
        <dbReference type="ARBA" id="ARBA00023125"/>
    </source>
</evidence>
<evidence type="ECO:0000256" key="3">
    <source>
        <dbReference type="ARBA" id="ARBA00023163"/>
    </source>
</evidence>
<keyword evidence="1" id="KW-0805">Transcription regulation</keyword>
<evidence type="ECO:0000313" key="7">
    <source>
        <dbReference type="EMBL" id="ACU74435.1"/>
    </source>
</evidence>
<keyword evidence="2 4" id="KW-0238">DNA-binding</keyword>
<dbReference type="PANTHER" id="PTHR30055">
    <property type="entry name" value="HTH-TYPE TRANSCRIPTIONAL REGULATOR RUTR"/>
    <property type="match status" value="1"/>
</dbReference>
<dbReference type="GO" id="GO:0000976">
    <property type="term" value="F:transcription cis-regulatory region binding"/>
    <property type="evidence" value="ECO:0007669"/>
    <property type="project" value="TreeGrafter"/>
</dbReference>
<dbReference type="Pfam" id="PF00440">
    <property type="entry name" value="TetR_N"/>
    <property type="match status" value="1"/>
</dbReference>
<dbReference type="SUPFAM" id="SSF48498">
    <property type="entry name" value="Tetracyclin repressor-like, C-terminal domain"/>
    <property type="match status" value="1"/>
</dbReference>
<dbReference type="GO" id="GO:0003700">
    <property type="term" value="F:DNA-binding transcription factor activity"/>
    <property type="evidence" value="ECO:0007669"/>
    <property type="project" value="TreeGrafter"/>
</dbReference>
<dbReference type="AlphaFoldDB" id="C7QAW2"/>
<dbReference type="PANTHER" id="PTHR30055:SF234">
    <property type="entry name" value="HTH-TYPE TRANSCRIPTIONAL REGULATOR BETI"/>
    <property type="match status" value="1"/>
</dbReference>
<name>C7QAW2_CATAD</name>
<dbReference type="InterPro" id="IPR050109">
    <property type="entry name" value="HTH-type_TetR-like_transc_reg"/>
</dbReference>
<dbReference type="KEGG" id="cai:Caci_5576"/>
<dbReference type="InParanoid" id="C7QAW2"/>
<sequence length="216" mass="22644">MADKTDKRPRSGDAAAPAGGAPAAGGRPAKRADAERTITAILDAALQCFAGGPDATVTEIAKAAGVGRVTVYGHFDSLPAIVDALLVRSLSEADATFAALDLESGTAGEAIDRLSHAPWILGRYQGLLAAATAHLGPDKVHRLHEQVFARIEAVVTRGRHAGEFRTDLPLPWVMASVYALAHVALTEADAGRVTREQAADLLSTTLLGLLRERVRD</sequence>
<dbReference type="PROSITE" id="PS50977">
    <property type="entry name" value="HTH_TETR_2"/>
    <property type="match status" value="1"/>
</dbReference>
<organism evidence="7 8">
    <name type="scientific">Catenulispora acidiphila (strain DSM 44928 / JCM 14897 / NBRC 102108 / NRRL B-24433 / ID139908)</name>
    <dbReference type="NCBI Taxonomy" id="479433"/>
    <lineage>
        <taxon>Bacteria</taxon>
        <taxon>Bacillati</taxon>
        <taxon>Actinomycetota</taxon>
        <taxon>Actinomycetes</taxon>
        <taxon>Catenulisporales</taxon>
        <taxon>Catenulisporaceae</taxon>
        <taxon>Catenulispora</taxon>
    </lineage>
</organism>
<dbReference type="EMBL" id="CP001700">
    <property type="protein sequence ID" value="ACU74435.1"/>
    <property type="molecule type" value="Genomic_DNA"/>
</dbReference>
<protein>
    <submittedName>
        <fullName evidence="7">Transcriptional regulator, TetR family</fullName>
    </submittedName>
</protein>
<dbReference type="HOGENOM" id="CLU_069356_38_0_11"/>
<accession>C7QAW2</accession>
<evidence type="ECO:0000256" key="5">
    <source>
        <dbReference type="SAM" id="MobiDB-lite"/>
    </source>
</evidence>
<feature type="domain" description="HTH tetR-type" evidence="6">
    <location>
        <begin position="35"/>
        <end position="93"/>
    </location>
</feature>
<feature type="compositionally biased region" description="Basic and acidic residues" evidence="5">
    <location>
        <begin position="1"/>
        <end position="11"/>
    </location>
</feature>
<dbReference type="SUPFAM" id="SSF46689">
    <property type="entry name" value="Homeodomain-like"/>
    <property type="match status" value="1"/>
</dbReference>
<evidence type="ECO:0000313" key="8">
    <source>
        <dbReference type="Proteomes" id="UP000000851"/>
    </source>
</evidence>